<accession>A0A939T7J7</accession>
<dbReference type="InterPro" id="IPR051122">
    <property type="entry name" value="SDR_DHRS6-like"/>
</dbReference>
<dbReference type="EC" id="1.1.1.194" evidence="3"/>
<comment type="caution">
    <text evidence="3">The sequence shown here is derived from an EMBL/GenBank/DDBJ whole genome shotgun (WGS) entry which is preliminary data.</text>
</comment>
<reference evidence="3" key="1">
    <citation type="submission" date="2021-03" db="EMBL/GenBank/DDBJ databases">
        <authorList>
            <person name="Kanchanasin P."/>
            <person name="Saeng-In P."/>
            <person name="Phongsopitanun W."/>
            <person name="Yuki M."/>
            <person name="Kudo T."/>
            <person name="Ohkuma M."/>
            <person name="Tanasupawat S."/>
        </authorList>
    </citation>
    <scope>NUCLEOTIDE SEQUENCE</scope>
    <source>
        <strain evidence="3">GKU 128</strain>
    </source>
</reference>
<dbReference type="PRINTS" id="PR00081">
    <property type="entry name" value="GDHRDH"/>
</dbReference>
<organism evidence="3 4">
    <name type="scientific">Actinomadura barringtoniae</name>
    <dbReference type="NCBI Taxonomy" id="1427535"/>
    <lineage>
        <taxon>Bacteria</taxon>
        <taxon>Bacillati</taxon>
        <taxon>Actinomycetota</taxon>
        <taxon>Actinomycetes</taxon>
        <taxon>Streptosporangiales</taxon>
        <taxon>Thermomonosporaceae</taxon>
        <taxon>Actinomadura</taxon>
    </lineage>
</organism>
<evidence type="ECO:0000256" key="1">
    <source>
        <dbReference type="ARBA" id="ARBA00006484"/>
    </source>
</evidence>
<dbReference type="PANTHER" id="PTHR43477">
    <property type="entry name" value="DIHYDROANTICAPSIN 7-DEHYDROGENASE"/>
    <property type="match status" value="1"/>
</dbReference>
<name>A0A939T7J7_9ACTN</name>
<evidence type="ECO:0000313" key="3">
    <source>
        <dbReference type="EMBL" id="MBO2453188.1"/>
    </source>
</evidence>
<dbReference type="InterPro" id="IPR002347">
    <property type="entry name" value="SDR_fam"/>
</dbReference>
<dbReference type="NCBIfam" id="NF009092">
    <property type="entry name" value="PRK12428.1"/>
    <property type="match status" value="1"/>
</dbReference>
<dbReference type="SUPFAM" id="SSF51735">
    <property type="entry name" value="NAD(P)-binding Rossmann-fold domains"/>
    <property type="match status" value="1"/>
</dbReference>
<dbReference type="RefSeq" id="WP_208261207.1">
    <property type="nucleotide sequence ID" value="NZ_JAGEOJ010000019.1"/>
</dbReference>
<proteinExistence type="inferred from homology"/>
<dbReference type="InterPro" id="IPR036291">
    <property type="entry name" value="NAD(P)-bd_dom_sf"/>
</dbReference>
<dbReference type="PANTHER" id="PTHR43477:SF1">
    <property type="entry name" value="DIHYDROANTICAPSIN 7-DEHYDROGENASE"/>
    <property type="match status" value="1"/>
</dbReference>
<dbReference type="Pfam" id="PF00106">
    <property type="entry name" value="adh_short"/>
    <property type="match status" value="1"/>
</dbReference>
<dbReference type="Pfam" id="PF13561">
    <property type="entry name" value="adh_short_C2"/>
    <property type="match status" value="1"/>
</dbReference>
<dbReference type="AlphaFoldDB" id="A0A939T7J7"/>
<sequence>MTTGDYSGRRVVVTGCASGIGERLAAQLADRGAQVIGLDRRRPRVHVESFHPVDLSDSESIGAAATAIDGPVDALFNVAGISGTVGSAAIVGVNFVGTRELTDALLPRMPAGAAIANTGSIAGSHYQRRRDLVTGLLATTTRDGARRWCDEHADELGTGYSVSKDAVIWYTLHRSVELAERGIRMNCVCPGLTETPILADSRRARGAAFLDGIPMPLGRVAEPAEQASVLAFVNSPGASYLNGQVLWVDGGYMAGVQTGRLPNTTGAAGKADGS</sequence>
<dbReference type="Gene3D" id="3.40.50.720">
    <property type="entry name" value="NAD(P)-binding Rossmann-like Domain"/>
    <property type="match status" value="1"/>
</dbReference>
<evidence type="ECO:0000313" key="4">
    <source>
        <dbReference type="Proteomes" id="UP000669179"/>
    </source>
</evidence>
<evidence type="ECO:0000256" key="2">
    <source>
        <dbReference type="ARBA" id="ARBA00023002"/>
    </source>
</evidence>
<dbReference type="GO" id="GO:0050268">
    <property type="term" value="F:coniferyl-alcohol dehydrogenase activity"/>
    <property type="evidence" value="ECO:0007669"/>
    <property type="project" value="UniProtKB-EC"/>
</dbReference>
<protein>
    <submittedName>
        <fullName evidence="3">Coniferyl-alcohol dehydrogenase</fullName>
        <ecNumber evidence="3">1.1.1.194</ecNumber>
    </submittedName>
</protein>
<dbReference type="Proteomes" id="UP000669179">
    <property type="component" value="Unassembled WGS sequence"/>
</dbReference>
<keyword evidence="4" id="KW-1185">Reference proteome</keyword>
<gene>
    <name evidence="3" type="ORF">J4573_39265</name>
</gene>
<dbReference type="EMBL" id="JAGEOJ010000019">
    <property type="protein sequence ID" value="MBO2453188.1"/>
    <property type="molecule type" value="Genomic_DNA"/>
</dbReference>
<comment type="similarity">
    <text evidence="1">Belongs to the short-chain dehydrogenases/reductases (SDR) family.</text>
</comment>
<keyword evidence="2 3" id="KW-0560">Oxidoreductase</keyword>